<dbReference type="AlphaFoldDB" id="A0AAD7A4M4"/>
<evidence type="ECO:0000313" key="3">
    <source>
        <dbReference type="EMBL" id="KAJ7349402.1"/>
    </source>
</evidence>
<organism evidence="3 4">
    <name type="scientific">Mycena albidolilacea</name>
    <dbReference type="NCBI Taxonomy" id="1033008"/>
    <lineage>
        <taxon>Eukaryota</taxon>
        <taxon>Fungi</taxon>
        <taxon>Dikarya</taxon>
        <taxon>Basidiomycota</taxon>
        <taxon>Agaricomycotina</taxon>
        <taxon>Agaricomycetes</taxon>
        <taxon>Agaricomycetidae</taxon>
        <taxon>Agaricales</taxon>
        <taxon>Marasmiineae</taxon>
        <taxon>Mycenaceae</taxon>
        <taxon>Mycena</taxon>
    </lineage>
</organism>
<dbReference type="EMBL" id="JARIHO010000016">
    <property type="protein sequence ID" value="KAJ7349402.1"/>
    <property type="molecule type" value="Genomic_DNA"/>
</dbReference>
<sequence>MSSQQSGITRISREMSTDSLNEHIARLQDEIEEHRESIFVGMSREAVERANDDPEYLRYLHDLIELEGEADTEVVVADANLRTAQNNMMEASTRRDQIAELHQHFERGDVEPTHFVDAVDLLCCQVSPDADDVPDEKMDSGDESEGGEETGAPEDPEELVEVGKKRKNKGKAKAAPKKARKEHEERDGSSVDCEKCIRCNIPCVVLPGKTACDGCHKLHVKCSLRLQSTTCLPQVKGPRIAEAMAELGQEDAVRRLQELEQREKECKQKKQRKRVARAARAAGKQPQEDVGPPRSETSARRTGRSLLCATRPSSHVARSRSHTGFALLSLDGPVVPLVDESSLIQMTIKQEHQDANIAALDAITQWSLEWAARKAERRERVAREEAERAAEKERKKAELEAELQALMAKKAALEETPVEPKTEPVEETAVSVDCLNNFVVPIGFHMEGQFLVQDDEVPEATKNIEYNLEYAGV</sequence>
<feature type="compositionally biased region" description="Basic residues" evidence="2">
    <location>
        <begin position="164"/>
        <end position="180"/>
    </location>
</feature>
<evidence type="ECO:0000313" key="4">
    <source>
        <dbReference type="Proteomes" id="UP001218218"/>
    </source>
</evidence>
<gene>
    <name evidence="3" type="ORF">DFH08DRAFT_959553</name>
</gene>
<feature type="region of interest" description="Disordered" evidence="2">
    <location>
        <begin position="129"/>
        <end position="186"/>
    </location>
</feature>
<name>A0AAD7A4M4_9AGAR</name>
<dbReference type="Proteomes" id="UP001218218">
    <property type="component" value="Unassembled WGS sequence"/>
</dbReference>
<evidence type="ECO:0000256" key="2">
    <source>
        <dbReference type="SAM" id="MobiDB-lite"/>
    </source>
</evidence>
<comment type="caution">
    <text evidence="3">The sequence shown here is derived from an EMBL/GenBank/DDBJ whole genome shotgun (WGS) entry which is preliminary data.</text>
</comment>
<keyword evidence="1" id="KW-0175">Coiled coil</keyword>
<feature type="coiled-coil region" evidence="1">
    <location>
        <begin position="372"/>
        <end position="416"/>
    </location>
</feature>
<reference evidence="3" key="1">
    <citation type="submission" date="2023-03" db="EMBL/GenBank/DDBJ databases">
        <title>Massive genome expansion in bonnet fungi (Mycena s.s.) driven by repeated elements and novel gene families across ecological guilds.</title>
        <authorList>
            <consortium name="Lawrence Berkeley National Laboratory"/>
            <person name="Harder C.B."/>
            <person name="Miyauchi S."/>
            <person name="Viragh M."/>
            <person name="Kuo A."/>
            <person name="Thoen E."/>
            <person name="Andreopoulos B."/>
            <person name="Lu D."/>
            <person name="Skrede I."/>
            <person name="Drula E."/>
            <person name="Henrissat B."/>
            <person name="Morin E."/>
            <person name="Kohler A."/>
            <person name="Barry K."/>
            <person name="LaButti K."/>
            <person name="Morin E."/>
            <person name="Salamov A."/>
            <person name="Lipzen A."/>
            <person name="Mereny Z."/>
            <person name="Hegedus B."/>
            <person name="Baldrian P."/>
            <person name="Stursova M."/>
            <person name="Weitz H."/>
            <person name="Taylor A."/>
            <person name="Grigoriev I.V."/>
            <person name="Nagy L.G."/>
            <person name="Martin F."/>
            <person name="Kauserud H."/>
        </authorList>
    </citation>
    <scope>NUCLEOTIDE SEQUENCE</scope>
    <source>
        <strain evidence="3">CBHHK002</strain>
    </source>
</reference>
<evidence type="ECO:0000256" key="1">
    <source>
        <dbReference type="SAM" id="Coils"/>
    </source>
</evidence>
<accession>A0AAD7A4M4</accession>
<feature type="region of interest" description="Disordered" evidence="2">
    <location>
        <begin position="264"/>
        <end position="303"/>
    </location>
</feature>
<feature type="compositionally biased region" description="Acidic residues" evidence="2">
    <location>
        <begin position="141"/>
        <end position="160"/>
    </location>
</feature>
<protein>
    <submittedName>
        <fullName evidence="3">Uncharacterized protein</fullName>
    </submittedName>
</protein>
<keyword evidence="4" id="KW-1185">Reference proteome</keyword>
<proteinExistence type="predicted"/>